<evidence type="ECO:0000256" key="1">
    <source>
        <dbReference type="SAM" id="MobiDB-lite"/>
    </source>
</evidence>
<accession>A0A4Y2R100</accession>
<dbReference type="Pfam" id="PF25597">
    <property type="entry name" value="SH3_retrovirus"/>
    <property type="match status" value="1"/>
</dbReference>
<proteinExistence type="predicted"/>
<dbReference type="PANTHER" id="PTHR42648">
    <property type="entry name" value="TRANSPOSASE, PUTATIVE-RELATED"/>
    <property type="match status" value="1"/>
</dbReference>
<evidence type="ECO:0000259" key="2">
    <source>
        <dbReference type="PROSITE" id="PS50994"/>
    </source>
</evidence>
<dbReference type="OrthoDB" id="6434337at2759"/>
<reference evidence="3 4" key="1">
    <citation type="journal article" date="2019" name="Sci. Rep.">
        <title>Orb-weaving spider Araneus ventricosus genome elucidates the spidroin gene catalogue.</title>
        <authorList>
            <person name="Kono N."/>
            <person name="Nakamura H."/>
            <person name="Ohtoshi R."/>
            <person name="Moran D.A.P."/>
            <person name="Shinohara A."/>
            <person name="Yoshida Y."/>
            <person name="Fujiwara M."/>
            <person name="Mori M."/>
            <person name="Tomita M."/>
            <person name="Arakawa K."/>
        </authorList>
    </citation>
    <scope>NUCLEOTIDE SEQUENCE [LARGE SCALE GENOMIC DNA]</scope>
</reference>
<dbReference type="InterPro" id="IPR012337">
    <property type="entry name" value="RNaseH-like_sf"/>
</dbReference>
<name>A0A4Y2R100_ARAVE</name>
<keyword evidence="4" id="KW-1185">Reference proteome</keyword>
<protein>
    <submittedName>
        <fullName evidence="3">Retrovirus-related Pol polyprotein from transposon TNT 1-94</fullName>
    </submittedName>
</protein>
<dbReference type="SUPFAM" id="SSF53098">
    <property type="entry name" value="Ribonuclease H-like"/>
    <property type="match status" value="1"/>
</dbReference>
<dbReference type="PANTHER" id="PTHR42648:SF28">
    <property type="entry name" value="TRANSPOSON-ENCODED PROTEIN WITH RIBONUCLEASE H-LIKE AND RETROVIRUS ZINC FINGER-LIKE DOMAINS"/>
    <property type="match status" value="1"/>
</dbReference>
<dbReference type="Proteomes" id="UP000499080">
    <property type="component" value="Unassembled WGS sequence"/>
</dbReference>
<dbReference type="Gene3D" id="3.30.420.10">
    <property type="entry name" value="Ribonuclease H-like superfamily/Ribonuclease H"/>
    <property type="match status" value="1"/>
</dbReference>
<feature type="compositionally biased region" description="Basic and acidic residues" evidence="1">
    <location>
        <begin position="209"/>
        <end position="227"/>
    </location>
</feature>
<feature type="domain" description="Integrase catalytic" evidence="2">
    <location>
        <begin position="1"/>
        <end position="93"/>
    </location>
</feature>
<dbReference type="PROSITE" id="PS50994">
    <property type="entry name" value="INTEGRASE"/>
    <property type="match status" value="1"/>
</dbReference>
<comment type="caution">
    <text evidence="3">The sequence shown here is derived from an EMBL/GenBank/DDBJ whole genome shotgun (WGS) entry which is preliminary data.</text>
</comment>
<dbReference type="InterPro" id="IPR039537">
    <property type="entry name" value="Retrotran_Ty1/copia-like"/>
</dbReference>
<feature type="region of interest" description="Disordered" evidence="1">
    <location>
        <begin position="208"/>
        <end position="227"/>
    </location>
</feature>
<dbReference type="AlphaFoldDB" id="A0A4Y2R100"/>
<organism evidence="3 4">
    <name type="scientific">Araneus ventricosus</name>
    <name type="common">Orbweaver spider</name>
    <name type="synonym">Epeira ventricosa</name>
    <dbReference type="NCBI Taxonomy" id="182803"/>
    <lineage>
        <taxon>Eukaryota</taxon>
        <taxon>Metazoa</taxon>
        <taxon>Ecdysozoa</taxon>
        <taxon>Arthropoda</taxon>
        <taxon>Chelicerata</taxon>
        <taxon>Arachnida</taxon>
        <taxon>Araneae</taxon>
        <taxon>Araneomorphae</taxon>
        <taxon>Entelegynae</taxon>
        <taxon>Araneoidea</taxon>
        <taxon>Araneidae</taxon>
        <taxon>Araneus</taxon>
    </lineage>
</organism>
<dbReference type="GO" id="GO:0003676">
    <property type="term" value="F:nucleic acid binding"/>
    <property type="evidence" value="ECO:0007669"/>
    <property type="project" value="InterPro"/>
</dbReference>
<gene>
    <name evidence="3" type="primary">POLX_983</name>
    <name evidence="3" type="ORF">AVEN_138742_1</name>
</gene>
<evidence type="ECO:0000313" key="4">
    <source>
        <dbReference type="Proteomes" id="UP000499080"/>
    </source>
</evidence>
<dbReference type="GO" id="GO:0015074">
    <property type="term" value="P:DNA integration"/>
    <property type="evidence" value="ECO:0007669"/>
    <property type="project" value="InterPro"/>
</dbReference>
<sequence>MGEVSSRILRCAELLQSRGINIRYSIPYIPEKNGAAERENRTIVEAARSIFRHKDLPLKLWAEAVNTAVYVLNRIDPTREKEKTPIELWSGSSFNFGYLKVFGTKCFVHVPKQRRQKLNPKSVAGLFVGYCSEKDGYRVWLKEHKIILSRDVIFKNEASYSVIAQNGKSSSVANEPSVDHGSKIELIRSSDVPDSDVCQEIGEASCDAIDSRESPDEQERNMLDRSMLKKPARYDNCVLLAEHAEPDTYREVR</sequence>
<dbReference type="InterPro" id="IPR036397">
    <property type="entry name" value="RNaseH_sf"/>
</dbReference>
<evidence type="ECO:0000313" key="3">
    <source>
        <dbReference type="EMBL" id="GBN69354.1"/>
    </source>
</evidence>
<dbReference type="InterPro" id="IPR001584">
    <property type="entry name" value="Integrase_cat-core"/>
</dbReference>
<dbReference type="InterPro" id="IPR057670">
    <property type="entry name" value="SH3_retrovirus"/>
</dbReference>
<dbReference type="EMBL" id="BGPR01015467">
    <property type="protein sequence ID" value="GBN69354.1"/>
    <property type="molecule type" value="Genomic_DNA"/>
</dbReference>